<gene>
    <name evidence="3" type="ORF">ECB94_01700</name>
</gene>
<dbReference type="PANTHER" id="PTHR40940:SF1">
    <property type="entry name" value="PROTEIN BATD"/>
    <property type="match status" value="1"/>
</dbReference>
<evidence type="ECO:0000313" key="4">
    <source>
        <dbReference type="Proteomes" id="UP000279760"/>
    </source>
</evidence>
<name>A0A3G4V8E8_9VIBR</name>
<sequence>MYRLMSLLLSLLVSMPAISAANVSVSIDKQNVVPGEQVNLEFIATTDQYFVDSPEFSVPYVADAMVKQEQTSVLSGFSYVDGKKYTSQRWSIQVYPNNEGVYLIPSIDVTLLTAGNGGNSVKTHHKTQPMAIMVNAPATMKGKSGYLVSPAVTVTDKWSTNVGQNEQFKKGDIIQRTVTIKADDTSTFMMPDFIPLAPNGISISISEPQLSSNYTRGEHYSTLTQKVSYSIDEPGHYSLGGEALFWWNPSQKVKQSWIAKHHSIDSGGFDYKQLTNWLIGLFGALTACVGGVICAKTNPKRIRRLKRLFLGQNATWINSCYSKASDKSFMLLIDASSDERVLKDVLKEQFMREKPVGKWQRFKAYMTL</sequence>
<dbReference type="Pfam" id="PF13584">
    <property type="entry name" value="BatD"/>
    <property type="match status" value="1"/>
</dbReference>
<dbReference type="Proteomes" id="UP000279760">
    <property type="component" value="Chromosome 1"/>
</dbReference>
<feature type="chain" id="PRO_5018182135" description="Protein BatD" evidence="2">
    <location>
        <begin position="20"/>
        <end position="368"/>
    </location>
</feature>
<feature type="signal peptide" evidence="2">
    <location>
        <begin position="1"/>
        <end position="19"/>
    </location>
</feature>
<feature type="transmembrane region" description="Helical" evidence="1">
    <location>
        <begin position="277"/>
        <end position="297"/>
    </location>
</feature>
<reference evidence="3 4" key="1">
    <citation type="submission" date="2018-11" db="EMBL/GenBank/DDBJ databases">
        <title>Complete Genome Sequence of Vbrio mediterranei 117-T6: a Potential Pathogen Bacteria Isolated from the Conchocelis of Pyropia.</title>
        <authorList>
            <person name="Liu Q."/>
        </authorList>
    </citation>
    <scope>NUCLEOTIDE SEQUENCE [LARGE SCALE GENOMIC DNA]</scope>
    <source>
        <strain evidence="3 4">117-T6</strain>
    </source>
</reference>
<evidence type="ECO:0000313" key="3">
    <source>
        <dbReference type="EMBL" id="AYV20088.1"/>
    </source>
</evidence>
<protein>
    <recommendedName>
        <fullName evidence="5">Protein BatD</fullName>
    </recommendedName>
</protein>
<dbReference type="InterPro" id="IPR025738">
    <property type="entry name" value="BatD"/>
</dbReference>
<keyword evidence="1" id="KW-1133">Transmembrane helix</keyword>
<dbReference type="AlphaFoldDB" id="A0A3G4V8E8"/>
<dbReference type="EMBL" id="CP033577">
    <property type="protein sequence ID" value="AYV20088.1"/>
    <property type="molecule type" value="Genomic_DNA"/>
</dbReference>
<accession>A0A3G4V8E8</accession>
<keyword evidence="1" id="KW-0812">Transmembrane</keyword>
<organism evidence="3 4">
    <name type="scientific">Vibrio mediterranei</name>
    <dbReference type="NCBI Taxonomy" id="689"/>
    <lineage>
        <taxon>Bacteria</taxon>
        <taxon>Pseudomonadati</taxon>
        <taxon>Pseudomonadota</taxon>
        <taxon>Gammaproteobacteria</taxon>
        <taxon>Vibrionales</taxon>
        <taxon>Vibrionaceae</taxon>
        <taxon>Vibrio</taxon>
    </lineage>
</organism>
<keyword evidence="1" id="KW-0472">Membrane</keyword>
<dbReference type="PANTHER" id="PTHR40940">
    <property type="entry name" value="PROTEIN BATD-RELATED"/>
    <property type="match status" value="1"/>
</dbReference>
<dbReference type="RefSeq" id="WP_124939828.1">
    <property type="nucleotide sequence ID" value="NZ_CP033577.1"/>
</dbReference>
<evidence type="ECO:0000256" key="1">
    <source>
        <dbReference type="SAM" id="Phobius"/>
    </source>
</evidence>
<proteinExistence type="predicted"/>
<keyword evidence="2" id="KW-0732">Signal</keyword>
<evidence type="ECO:0000256" key="2">
    <source>
        <dbReference type="SAM" id="SignalP"/>
    </source>
</evidence>
<evidence type="ECO:0008006" key="5">
    <source>
        <dbReference type="Google" id="ProtNLM"/>
    </source>
</evidence>